<dbReference type="PANTHER" id="PTHR43134">
    <property type="entry name" value="SIGNAL RECOGNITION PARTICLE RECEPTOR SUBUNIT ALPHA"/>
    <property type="match status" value="1"/>
</dbReference>
<keyword evidence="2 9" id="KW-0963">Cytoplasm</keyword>
<dbReference type="FunFam" id="1.20.120.140:FF:000002">
    <property type="entry name" value="Signal recognition particle receptor FtsY"/>
    <property type="match status" value="1"/>
</dbReference>
<feature type="region of interest" description="Disordered" evidence="10">
    <location>
        <begin position="34"/>
        <end position="66"/>
    </location>
</feature>
<feature type="compositionally biased region" description="Basic and acidic residues" evidence="10">
    <location>
        <begin position="40"/>
        <end position="51"/>
    </location>
</feature>
<evidence type="ECO:0000256" key="1">
    <source>
        <dbReference type="ARBA" id="ARBA00022475"/>
    </source>
</evidence>
<organism evidence="13 14">
    <name type="scientific">Rothia aeria F0474</name>
    <dbReference type="NCBI Taxonomy" id="1125724"/>
    <lineage>
        <taxon>Bacteria</taxon>
        <taxon>Bacillati</taxon>
        <taxon>Actinomycetota</taxon>
        <taxon>Actinomycetes</taxon>
        <taxon>Micrococcales</taxon>
        <taxon>Micrococcaceae</taxon>
        <taxon>Rothia</taxon>
    </lineage>
</organism>
<evidence type="ECO:0000256" key="8">
    <source>
        <dbReference type="ARBA" id="ARBA00048027"/>
    </source>
</evidence>
<dbReference type="EC" id="3.6.5.4" evidence="9"/>
<keyword evidence="1 9" id="KW-1003">Cell membrane</keyword>
<feature type="transmembrane region" description="Helical" evidence="11">
    <location>
        <begin position="6"/>
        <end position="26"/>
    </location>
</feature>
<dbReference type="GO" id="GO:0006614">
    <property type="term" value="P:SRP-dependent cotranslational protein targeting to membrane"/>
    <property type="evidence" value="ECO:0007669"/>
    <property type="project" value="InterPro"/>
</dbReference>
<dbReference type="InterPro" id="IPR003593">
    <property type="entry name" value="AAA+_ATPase"/>
</dbReference>
<proteinExistence type="inferred from homology"/>
<dbReference type="NCBIfam" id="TIGR00064">
    <property type="entry name" value="ftsY"/>
    <property type="match status" value="1"/>
</dbReference>
<dbReference type="GO" id="GO:0003924">
    <property type="term" value="F:GTPase activity"/>
    <property type="evidence" value="ECO:0007669"/>
    <property type="project" value="UniProtKB-UniRule"/>
</dbReference>
<comment type="similarity">
    <text evidence="9">Belongs to the GTP-binding SRP family. FtsY subfamily.</text>
</comment>
<feature type="binding site" evidence="9">
    <location>
        <begin position="178"/>
        <end position="185"/>
    </location>
    <ligand>
        <name>GTP</name>
        <dbReference type="ChEBI" id="CHEBI:37565"/>
    </ligand>
</feature>
<dbReference type="SMART" id="SM00382">
    <property type="entry name" value="AAA"/>
    <property type="match status" value="1"/>
</dbReference>
<dbReference type="HAMAP" id="MF_00920">
    <property type="entry name" value="FtsY"/>
    <property type="match status" value="1"/>
</dbReference>
<dbReference type="GO" id="GO:0005886">
    <property type="term" value="C:plasma membrane"/>
    <property type="evidence" value="ECO:0007669"/>
    <property type="project" value="UniProtKB-SubCell"/>
</dbReference>
<dbReference type="GO" id="GO:0005047">
    <property type="term" value="F:signal recognition particle binding"/>
    <property type="evidence" value="ECO:0007669"/>
    <property type="project" value="TreeGrafter"/>
</dbReference>
<dbReference type="Gene3D" id="3.40.50.300">
    <property type="entry name" value="P-loop containing nucleotide triphosphate hydrolases"/>
    <property type="match status" value="1"/>
</dbReference>
<dbReference type="AlphaFoldDB" id="I0UTP8"/>
<dbReference type="Pfam" id="PF02881">
    <property type="entry name" value="SRP54_N"/>
    <property type="match status" value="1"/>
</dbReference>
<evidence type="ECO:0000313" key="13">
    <source>
        <dbReference type="EMBL" id="EID51251.1"/>
    </source>
</evidence>
<dbReference type="InterPro" id="IPR000897">
    <property type="entry name" value="SRP54_GTPase_dom"/>
</dbReference>
<protein>
    <recommendedName>
        <fullName evidence="9">Signal recognition particle receptor FtsY</fullName>
        <shortName evidence="9">SRP receptor</shortName>
        <ecNumber evidence="9">3.6.5.4</ecNumber>
    </recommendedName>
</protein>
<feature type="domain" description="SRP54-type proteins GTP-binding" evidence="12">
    <location>
        <begin position="344"/>
        <end position="357"/>
    </location>
</feature>
<evidence type="ECO:0000259" key="12">
    <source>
        <dbReference type="PROSITE" id="PS00300"/>
    </source>
</evidence>
<dbReference type="InterPro" id="IPR013822">
    <property type="entry name" value="Signal_recog_particl_SRP54_hlx"/>
</dbReference>
<comment type="caution">
    <text evidence="13">The sequence shown here is derived from an EMBL/GenBank/DDBJ whole genome shotgun (WGS) entry which is preliminary data.</text>
</comment>
<evidence type="ECO:0000256" key="7">
    <source>
        <dbReference type="ARBA" id="ARBA00023170"/>
    </source>
</evidence>
<evidence type="ECO:0000256" key="4">
    <source>
        <dbReference type="ARBA" id="ARBA00022801"/>
    </source>
</evidence>
<reference evidence="13" key="1">
    <citation type="submission" date="2012-03" db="EMBL/GenBank/DDBJ databases">
        <authorList>
            <person name="Durkin A.S."/>
            <person name="McCorrison J."/>
            <person name="Torralba M."/>
            <person name="Gillis M."/>
            <person name="Methe B."/>
            <person name="Sutton G."/>
            <person name="Nelson K.E."/>
        </authorList>
    </citation>
    <scope>NUCLEOTIDE SEQUENCE [LARGE SCALE GENOMIC DNA]</scope>
    <source>
        <strain evidence="13">F0474</strain>
    </source>
</reference>
<dbReference type="SUPFAM" id="SSF47364">
    <property type="entry name" value="Domain of the SRP/SRP receptor G-proteins"/>
    <property type="match status" value="1"/>
</dbReference>
<comment type="subunit">
    <text evidence="9">Part of the signal recognition particle protein translocation system, which is composed of SRP and FtsY.</text>
</comment>
<dbReference type="Gene3D" id="1.20.120.140">
    <property type="entry name" value="Signal recognition particle SRP54, nucleotide-binding domain"/>
    <property type="match status" value="1"/>
</dbReference>
<dbReference type="InterPro" id="IPR027417">
    <property type="entry name" value="P-loop_NTPase"/>
</dbReference>
<dbReference type="EMBL" id="AJJQ01000027">
    <property type="protein sequence ID" value="EID51251.1"/>
    <property type="molecule type" value="Genomic_DNA"/>
</dbReference>
<feature type="binding site" evidence="9">
    <location>
        <begin position="261"/>
        <end position="265"/>
    </location>
    <ligand>
        <name>GTP</name>
        <dbReference type="ChEBI" id="CHEBI:37565"/>
    </ligand>
</feature>
<dbReference type="Pfam" id="PF00448">
    <property type="entry name" value="SRP54"/>
    <property type="match status" value="1"/>
</dbReference>
<feature type="binding site" evidence="9">
    <location>
        <begin position="323"/>
        <end position="326"/>
    </location>
    <ligand>
        <name>GTP</name>
        <dbReference type="ChEBI" id="CHEBI:37565"/>
    </ligand>
</feature>
<evidence type="ECO:0000256" key="3">
    <source>
        <dbReference type="ARBA" id="ARBA00022741"/>
    </source>
</evidence>
<dbReference type="OrthoDB" id="9804720at2"/>
<evidence type="ECO:0000256" key="10">
    <source>
        <dbReference type="SAM" id="MobiDB-lite"/>
    </source>
</evidence>
<keyword evidence="5 9" id="KW-0342">GTP-binding</keyword>
<evidence type="ECO:0000256" key="2">
    <source>
        <dbReference type="ARBA" id="ARBA00022490"/>
    </source>
</evidence>
<dbReference type="InterPro" id="IPR036225">
    <property type="entry name" value="SRP/SRP_N"/>
</dbReference>
<keyword evidence="7 9" id="KW-0675">Receptor</keyword>
<comment type="function">
    <text evidence="9">Involved in targeting and insertion of nascent membrane proteins into the cytoplasmic membrane. Acts as a receptor for the complex formed by the signal recognition particle (SRP) and the ribosome-nascent chain (RNC).</text>
</comment>
<keyword evidence="3 9" id="KW-0547">Nucleotide-binding</keyword>
<dbReference type="PROSITE" id="PS00300">
    <property type="entry name" value="SRP54"/>
    <property type="match status" value="1"/>
</dbReference>
<comment type="catalytic activity">
    <reaction evidence="8 9">
        <text>GTP + H2O = GDP + phosphate + H(+)</text>
        <dbReference type="Rhea" id="RHEA:19669"/>
        <dbReference type="ChEBI" id="CHEBI:15377"/>
        <dbReference type="ChEBI" id="CHEBI:15378"/>
        <dbReference type="ChEBI" id="CHEBI:37565"/>
        <dbReference type="ChEBI" id="CHEBI:43474"/>
        <dbReference type="ChEBI" id="CHEBI:58189"/>
        <dbReference type="EC" id="3.6.5.4"/>
    </reaction>
</comment>
<evidence type="ECO:0000256" key="9">
    <source>
        <dbReference type="HAMAP-Rule" id="MF_00920"/>
    </source>
</evidence>
<dbReference type="PATRIC" id="fig|1125724.3.peg.990"/>
<comment type="subcellular location">
    <subcellularLocation>
        <location evidence="9">Cell membrane</location>
        <topology evidence="9">Peripheral membrane protein</topology>
        <orientation evidence="9">Cytoplasmic side</orientation>
    </subcellularLocation>
    <subcellularLocation>
        <location evidence="9">Cytoplasm</location>
    </subcellularLocation>
</comment>
<keyword evidence="6 9" id="KW-0472">Membrane</keyword>
<dbReference type="GO" id="GO:0005525">
    <property type="term" value="F:GTP binding"/>
    <property type="evidence" value="ECO:0007669"/>
    <property type="project" value="UniProtKB-UniRule"/>
</dbReference>
<dbReference type="SUPFAM" id="SSF52540">
    <property type="entry name" value="P-loop containing nucleoside triphosphate hydrolases"/>
    <property type="match status" value="1"/>
</dbReference>
<dbReference type="SMART" id="SM00962">
    <property type="entry name" value="SRP54"/>
    <property type="match status" value="1"/>
</dbReference>
<dbReference type="PANTHER" id="PTHR43134:SF1">
    <property type="entry name" value="SIGNAL RECOGNITION PARTICLE RECEPTOR SUBUNIT ALPHA"/>
    <property type="match status" value="1"/>
</dbReference>
<dbReference type="FunFam" id="3.40.50.300:FF:000053">
    <property type="entry name" value="Signal recognition particle receptor FtsY"/>
    <property type="match status" value="1"/>
</dbReference>
<evidence type="ECO:0000256" key="5">
    <source>
        <dbReference type="ARBA" id="ARBA00023134"/>
    </source>
</evidence>
<dbReference type="InterPro" id="IPR004390">
    <property type="entry name" value="SR_rcpt_FtsY"/>
</dbReference>
<sequence length="371" mass="39133">MNETMWIILAIVLGVLVLVGVLFAFLRSPKVPRGGYPSTRDADDTGGAKEPEGDEPQEPGVETPAPVAGRLVRLRARLARSNNMLGKGLLALLSRDRIDQDVWDEVEETLLMADLGAEPTTRLVEALQKRVRVEGTDNPAAVKKMLHEELLEIIGPTMDRELKTEGTDGNPGVVLVVGVNGVGKTTTVGKIARVMVADGDSLLLGAADTFRAAASEQLTTWGDRVGVKTVRSEKEGADPASVAFDAVKTAKAEGIGTVLVDTAGRLQNKAGLMDQLGKIKRVIEKEAPVTEVLLVIDATTGQNGMVQAKVFGEIVDVTGIVLTKLDGTAKGGIVVAIQEELGVPVKLVGLGEGPDDLAPFDPEGFVDALLD</sequence>
<evidence type="ECO:0000256" key="11">
    <source>
        <dbReference type="SAM" id="Phobius"/>
    </source>
</evidence>
<keyword evidence="4 9" id="KW-0378">Hydrolase</keyword>
<keyword evidence="11" id="KW-1133">Transmembrane helix</keyword>
<gene>
    <name evidence="9 13" type="primary">ftsY</name>
    <name evidence="13" type="ORF">HMPREF1324_1848</name>
</gene>
<evidence type="ECO:0000313" key="14">
    <source>
        <dbReference type="Proteomes" id="UP000004863"/>
    </source>
</evidence>
<dbReference type="InterPro" id="IPR042101">
    <property type="entry name" value="SRP54_N_sf"/>
</dbReference>
<name>I0UTP8_9MICC</name>
<dbReference type="SMART" id="SM00963">
    <property type="entry name" value="SRP54_N"/>
    <property type="match status" value="1"/>
</dbReference>
<keyword evidence="11" id="KW-0812">Transmembrane</keyword>
<dbReference type="GO" id="GO:0005737">
    <property type="term" value="C:cytoplasm"/>
    <property type="evidence" value="ECO:0007669"/>
    <property type="project" value="UniProtKB-SubCell"/>
</dbReference>
<keyword evidence="14" id="KW-1185">Reference proteome</keyword>
<dbReference type="Proteomes" id="UP000004863">
    <property type="component" value="Unassembled WGS sequence"/>
</dbReference>
<accession>I0UTP8</accession>
<evidence type="ECO:0000256" key="6">
    <source>
        <dbReference type="ARBA" id="ARBA00023136"/>
    </source>
</evidence>